<dbReference type="Proteomes" id="UP000242469">
    <property type="component" value="Unassembled WGS sequence"/>
</dbReference>
<keyword evidence="2" id="KW-1185">Reference proteome</keyword>
<proteinExistence type="predicted"/>
<name>A0A1H4H0A4_9GAMM</name>
<evidence type="ECO:0000313" key="1">
    <source>
        <dbReference type="EMBL" id="SEB14598.1"/>
    </source>
</evidence>
<evidence type="ECO:0008006" key="3">
    <source>
        <dbReference type="Google" id="ProtNLM"/>
    </source>
</evidence>
<organism evidence="1 2">
    <name type="scientific">Marinobacterium iners DSM 11526</name>
    <dbReference type="NCBI Taxonomy" id="1122198"/>
    <lineage>
        <taxon>Bacteria</taxon>
        <taxon>Pseudomonadati</taxon>
        <taxon>Pseudomonadota</taxon>
        <taxon>Gammaproteobacteria</taxon>
        <taxon>Oceanospirillales</taxon>
        <taxon>Oceanospirillaceae</taxon>
        <taxon>Marinobacterium</taxon>
    </lineage>
</organism>
<dbReference type="AlphaFoldDB" id="A0A1H4H0A4"/>
<accession>A0A1H4H0A4</accession>
<reference evidence="2" key="1">
    <citation type="submission" date="2016-10" db="EMBL/GenBank/DDBJ databases">
        <authorList>
            <person name="Varghese N."/>
            <person name="Submissions S."/>
        </authorList>
    </citation>
    <scope>NUCLEOTIDE SEQUENCE [LARGE SCALE GENOMIC DNA]</scope>
    <source>
        <strain evidence="2">DSM 11526</strain>
    </source>
</reference>
<protein>
    <recommendedName>
        <fullName evidence="3">Tetratricopeptide repeat-containing protein</fullName>
    </recommendedName>
</protein>
<gene>
    <name evidence="1" type="ORF">SAMN02745729_12245</name>
</gene>
<sequence>MIFKSFRLSARFGKAHGLLLREQYDQSYNLLISILEAGPEDSMLPLVHEDLGIIEYHRGNFAASITHMDYCIRHSVECPSQWNSADDVDRLERISWYKKVCEGKHNENKT</sequence>
<evidence type="ECO:0000313" key="2">
    <source>
        <dbReference type="Proteomes" id="UP000242469"/>
    </source>
</evidence>
<dbReference type="EMBL" id="FNRJ01000022">
    <property type="protein sequence ID" value="SEB14598.1"/>
    <property type="molecule type" value="Genomic_DNA"/>
</dbReference>